<accession>A0ABW0NKR0</accession>
<comment type="caution">
    <text evidence="1">The sequence shown here is derived from an EMBL/GenBank/DDBJ whole genome shotgun (WGS) entry which is preliminary data.</text>
</comment>
<organism evidence="1 2">
    <name type="scientific">Caenimonas terrae</name>
    <dbReference type="NCBI Taxonomy" id="696074"/>
    <lineage>
        <taxon>Bacteria</taxon>
        <taxon>Pseudomonadati</taxon>
        <taxon>Pseudomonadota</taxon>
        <taxon>Betaproteobacteria</taxon>
        <taxon>Burkholderiales</taxon>
        <taxon>Comamonadaceae</taxon>
        <taxon>Caenimonas</taxon>
    </lineage>
</organism>
<evidence type="ECO:0000313" key="2">
    <source>
        <dbReference type="Proteomes" id="UP001596037"/>
    </source>
</evidence>
<gene>
    <name evidence="1" type="ORF">ACFPOE_23900</name>
</gene>
<dbReference type="EMBL" id="JBHSMF010000015">
    <property type="protein sequence ID" value="MFC5500607.1"/>
    <property type="molecule type" value="Genomic_DNA"/>
</dbReference>
<keyword evidence="2" id="KW-1185">Reference proteome</keyword>
<dbReference type="Proteomes" id="UP001596037">
    <property type="component" value="Unassembled WGS sequence"/>
</dbReference>
<evidence type="ECO:0000313" key="1">
    <source>
        <dbReference type="EMBL" id="MFC5500607.1"/>
    </source>
</evidence>
<dbReference type="RefSeq" id="WP_376852847.1">
    <property type="nucleotide sequence ID" value="NZ_JBHSMF010000015.1"/>
</dbReference>
<reference evidence="2" key="1">
    <citation type="journal article" date="2019" name="Int. J. Syst. Evol. Microbiol.">
        <title>The Global Catalogue of Microorganisms (GCM) 10K type strain sequencing project: providing services to taxonomists for standard genome sequencing and annotation.</title>
        <authorList>
            <consortium name="The Broad Institute Genomics Platform"/>
            <consortium name="The Broad Institute Genome Sequencing Center for Infectious Disease"/>
            <person name="Wu L."/>
            <person name="Ma J."/>
        </authorList>
    </citation>
    <scope>NUCLEOTIDE SEQUENCE [LARGE SCALE GENOMIC DNA]</scope>
    <source>
        <strain evidence="2">CCUG 57401</strain>
    </source>
</reference>
<name>A0ABW0NKR0_9BURK</name>
<protein>
    <submittedName>
        <fullName evidence="1">Uncharacterized protein</fullName>
    </submittedName>
</protein>
<sequence length="91" mass="9903">MAGTPNEYQILAFAVYELRLLLSGELGPDSKAEPSVRVAAHLAYALHNQALAILEGRSFDPVQAIEAIGRVDKQFGENSLQRLSEVVNRAP</sequence>
<proteinExistence type="predicted"/>